<feature type="domain" description="Lipid/polyisoprenoid-binding YceI-like" evidence="2">
    <location>
        <begin position="11"/>
        <end position="174"/>
    </location>
</feature>
<dbReference type="RefSeq" id="WP_406829546.1">
    <property type="nucleotide sequence ID" value="NZ_CP157483.1"/>
</dbReference>
<dbReference type="Pfam" id="PF04264">
    <property type="entry name" value="YceI"/>
    <property type="match status" value="1"/>
</dbReference>
<reference evidence="3" key="1">
    <citation type="submission" date="2024-05" db="EMBL/GenBank/DDBJ databases">
        <authorList>
            <person name="Kim S."/>
            <person name="Heo J."/>
            <person name="Choi H."/>
            <person name="Choi Y."/>
            <person name="Kwon S.-W."/>
            <person name="Kim Y."/>
        </authorList>
    </citation>
    <scope>NUCLEOTIDE SEQUENCE</scope>
    <source>
        <strain evidence="3">KACC 23699</strain>
    </source>
</reference>
<evidence type="ECO:0000256" key="1">
    <source>
        <dbReference type="ARBA" id="ARBA00008812"/>
    </source>
</evidence>
<dbReference type="Gene3D" id="2.40.128.110">
    <property type="entry name" value="Lipid/polyisoprenoid-binding, YceI-like"/>
    <property type="match status" value="1"/>
</dbReference>
<evidence type="ECO:0000259" key="2">
    <source>
        <dbReference type="SMART" id="SM00867"/>
    </source>
</evidence>
<gene>
    <name evidence="3" type="ORF">ABEG17_11135</name>
</gene>
<dbReference type="InterPro" id="IPR036761">
    <property type="entry name" value="TTHA0802/YceI-like_sf"/>
</dbReference>
<dbReference type="SMART" id="SM00867">
    <property type="entry name" value="YceI"/>
    <property type="match status" value="1"/>
</dbReference>
<comment type="similarity">
    <text evidence="1">Belongs to the UPF0312 family.</text>
</comment>
<accession>A0AAU7JPC1</accession>
<dbReference type="AlphaFoldDB" id="A0AAU7JPC1"/>
<dbReference type="EMBL" id="CP157483">
    <property type="protein sequence ID" value="XBO42143.1"/>
    <property type="molecule type" value="Genomic_DNA"/>
</dbReference>
<evidence type="ECO:0000313" key="3">
    <source>
        <dbReference type="EMBL" id="XBO42143.1"/>
    </source>
</evidence>
<protein>
    <submittedName>
        <fullName evidence="3">YceI family protein</fullName>
    </submittedName>
</protein>
<dbReference type="SUPFAM" id="SSF101874">
    <property type="entry name" value="YceI-like"/>
    <property type="match status" value="1"/>
</dbReference>
<name>A0AAU7JPC1_9MICO</name>
<dbReference type="InterPro" id="IPR007372">
    <property type="entry name" value="Lipid/polyisoprenoid-bd_YceI"/>
</dbReference>
<organism evidence="3">
    <name type="scientific">Pedococcus sp. KACC 23699</name>
    <dbReference type="NCBI Taxonomy" id="3149228"/>
    <lineage>
        <taxon>Bacteria</taxon>
        <taxon>Bacillati</taxon>
        <taxon>Actinomycetota</taxon>
        <taxon>Actinomycetes</taxon>
        <taxon>Micrococcales</taxon>
        <taxon>Intrasporangiaceae</taxon>
        <taxon>Pedococcus</taxon>
    </lineage>
</organism>
<dbReference type="PANTHER" id="PTHR34406">
    <property type="entry name" value="PROTEIN YCEI"/>
    <property type="match status" value="1"/>
</dbReference>
<dbReference type="PANTHER" id="PTHR34406:SF1">
    <property type="entry name" value="PROTEIN YCEI"/>
    <property type="match status" value="1"/>
</dbReference>
<proteinExistence type="inferred from homology"/>
<sequence length="177" mass="19096">MASIKDLSAGTWNVDASHSELGFTARHLMVTKVRGKFNEFEATANVADDVAASTINATVQLASVDTGSADRDAHIKGEDFFDVEKNPTMTFTSTQVTDDTLKGDLTIKGVTKPVEFDLEFNGLATDPWGNQKAGFEATTEINRKDFGLEWNVALEGGGVLVSEKIKINLDIQLVKAA</sequence>